<dbReference type="RefSeq" id="WP_246903259.1">
    <property type="nucleotide sequence ID" value="NZ_JALJRB010000003.1"/>
</dbReference>
<dbReference type="Proteomes" id="UP001165427">
    <property type="component" value="Unassembled WGS sequence"/>
</dbReference>
<feature type="chain" id="PRO_5041351103" evidence="1">
    <location>
        <begin position="34"/>
        <end position="187"/>
    </location>
</feature>
<keyword evidence="5" id="KW-1185">Reference proteome</keyword>
<proteinExistence type="predicted"/>
<evidence type="ECO:0000313" key="5">
    <source>
        <dbReference type="Proteomes" id="UP001165427"/>
    </source>
</evidence>
<feature type="domain" description="GXWXG" evidence="2">
    <location>
        <begin position="70"/>
        <end position="123"/>
    </location>
</feature>
<feature type="signal peptide" evidence="1">
    <location>
        <begin position="1"/>
        <end position="33"/>
    </location>
</feature>
<dbReference type="EMBL" id="JALJRB010000003">
    <property type="protein sequence ID" value="MCJ8499767.1"/>
    <property type="molecule type" value="Genomic_DNA"/>
</dbReference>
<sequence>MHFKSVAIALWLFCVAALTVIGVMAIAPPAAMAAAPASSEQTGAPAEAATELFAMIDSREAYTTDQILPLYDALEPVDIDFMIGTWKGGKFDGGNSPDPINWYGKRFTSTEDVDPLLARKPDGTVYSWDGWGMARLREVKFRGKVSATLIYNQRPIMDYFRKLDDQTVIGFGEPKGFPPFFFYLVRE</sequence>
<gene>
    <name evidence="4" type="ORF">MRX98_04210</name>
</gene>
<evidence type="ECO:0000313" key="4">
    <source>
        <dbReference type="EMBL" id="MCJ8499767.1"/>
    </source>
</evidence>
<name>A0AA41UIP7_9BACT</name>
<reference evidence="4" key="1">
    <citation type="submission" date="2022-04" db="EMBL/GenBank/DDBJ databases">
        <title>Desulfatitalea alkaliphila sp. nov., a novel anaerobic sulfate-reducing bacterium isolated from terrestrial mud volcano, Taman Peninsula, Russia.</title>
        <authorList>
            <person name="Khomyakova M.A."/>
            <person name="Merkel A.Y."/>
            <person name="Slobodkin A.I."/>
        </authorList>
    </citation>
    <scope>NUCLEOTIDE SEQUENCE</scope>
    <source>
        <strain evidence="4">M08but</strain>
    </source>
</reference>
<protein>
    <submittedName>
        <fullName evidence="4">DUF4334 domain-containing protein</fullName>
    </submittedName>
</protein>
<dbReference type="Pfam" id="PF14232">
    <property type="entry name" value="DUF4334"/>
    <property type="match status" value="1"/>
</dbReference>
<dbReference type="Pfam" id="PF14231">
    <property type="entry name" value="GXWXG"/>
    <property type="match status" value="1"/>
</dbReference>
<dbReference type="InterPro" id="IPR025951">
    <property type="entry name" value="GXWXG_dom"/>
</dbReference>
<dbReference type="Gene3D" id="2.40.128.580">
    <property type="entry name" value="GXWXG domain"/>
    <property type="match status" value="1"/>
</dbReference>
<dbReference type="InterPro" id="IPR025568">
    <property type="entry name" value="DUF4334"/>
</dbReference>
<comment type="caution">
    <text evidence="4">The sequence shown here is derived from an EMBL/GenBank/DDBJ whole genome shotgun (WGS) entry which is preliminary data.</text>
</comment>
<dbReference type="AlphaFoldDB" id="A0AA41UIP7"/>
<organism evidence="4 5">
    <name type="scientific">Desulfatitalea alkaliphila</name>
    <dbReference type="NCBI Taxonomy" id="2929485"/>
    <lineage>
        <taxon>Bacteria</taxon>
        <taxon>Pseudomonadati</taxon>
        <taxon>Thermodesulfobacteriota</taxon>
        <taxon>Desulfobacteria</taxon>
        <taxon>Desulfobacterales</taxon>
        <taxon>Desulfosarcinaceae</taxon>
        <taxon>Desulfatitalea</taxon>
    </lineage>
</organism>
<evidence type="ECO:0000259" key="3">
    <source>
        <dbReference type="Pfam" id="PF14232"/>
    </source>
</evidence>
<evidence type="ECO:0000256" key="1">
    <source>
        <dbReference type="SAM" id="SignalP"/>
    </source>
</evidence>
<keyword evidence="1" id="KW-0732">Signal</keyword>
<accession>A0AA41UIP7</accession>
<feature type="domain" description="DUF4334" evidence="3">
    <location>
        <begin position="132"/>
        <end position="186"/>
    </location>
</feature>
<evidence type="ECO:0000259" key="2">
    <source>
        <dbReference type="Pfam" id="PF14231"/>
    </source>
</evidence>